<evidence type="ECO:0000256" key="5">
    <source>
        <dbReference type="ARBA" id="ARBA00022833"/>
    </source>
</evidence>
<feature type="domain" description="Peptidase M14" evidence="7">
    <location>
        <begin position="12"/>
        <end position="441"/>
    </location>
</feature>
<comment type="cofactor">
    <cofactor evidence="1">
        <name>Zn(2+)</name>
        <dbReference type="ChEBI" id="CHEBI:29105"/>
    </cofactor>
</comment>
<evidence type="ECO:0000256" key="4">
    <source>
        <dbReference type="ARBA" id="ARBA00022801"/>
    </source>
</evidence>
<sequence length="563" mass="62617">MLVASLKLDYTRYYRYHALVEALENFCLEFPKLTKLYSIGKSSGGQDLWCMELTNRETGAAECKPGFYLDGNTHAGEVTGSMACLYTIDYLLNHYGEDQKATWLLDHKSFYVIPRVSPDGAEFYLTTPYTVRSSDKEYTFPDYADPSGLSGEDIDGDGQILQMRVRDDITGTLKISDKDARLMIPRSPDDFGGAYYHVYTEGIIQGYDGYEMKMAPNKWGLDFNRNYPINWRPPHVQSGAGPRPNSEPETAAISDFLLKQKNLGACLYYHTSGGEHLRGLCIDTDDKMHPADLAMYKALGQRGTDHTGYPVKSLFVDYTNRVPQWGTFLDMTFTYLGMFSYATELWDLIGRAGVKDGSWLKISKMSPAEQEEVQLKLLKWNDEVMSGECFVNWHEHDHPQLGTVEIGGWTPKYGRQNPPAKLLQEECHKNMLFSLAFAASLPGLTISDLKTEKIAESVYRVTGKVENSGFLPTSGSNQAEINKIAAPVKVSLCGAEILQGEQEVEIGHLKGYGSTAGGYMNVSGAGSKKKVEWLVRANPGSCITVHAYAPRAGRASASIEIVE</sequence>
<dbReference type="GO" id="GO:0004181">
    <property type="term" value="F:metallocarboxypeptidase activity"/>
    <property type="evidence" value="ECO:0007669"/>
    <property type="project" value="InterPro"/>
</dbReference>
<evidence type="ECO:0000256" key="3">
    <source>
        <dbReference type="ARBA" id="ARBA00022670"/>
    </source>
</evidence>
<keyword evidence="4" id="KW-0378">Hydrolase</keyword>
<proteinExistence type="inferred from homology"/>
<evidence type="ECO:0000313" key="8">
    <source>
        <dbReference type="EMBL" id="MPM58913.1"/>
    </source>
</evidence>
<comment type="caution">
    <text evidence="8">The sequence shown here is derived from an EMBL/GenBank/DDBJ whole genome shotgun (WGS) entry which is preliminary data.</text>
</comment>
<name>A0A645B6Y5_9ZZZZ</name>
<protein>
    <recommendedName>
        <fullName evidence="7">Peptidase M14 domain-containing protein</fullName>
    </recommendedName>
</protein>
<organism evidence="8">
    <name type="scientific">bioreactor metagenome</name>
    <dbReference type="NCBI Taxonomy" id="1076179"/>
    <lineage>
        <taxon>unclassified sequences</taxon>
        <taxon>metagenomes</taxon>
        <taxon>ecological metagenomes</taxon>
    </lineage>
</organism>
<keyword evidence="6" id="KW-0482">Metalloprotease</keyword>
<dbReference type="SMART" id="SM00631">
    <property type="entry name" value="Zn_pept"/>
    <property type="match status" value="1"/>
</dbReference>
<evidence type="ECO:0000259" key="7">
    <source>
        <dbReference type="PROSITE" id="PS52035"/>
    </source>
</evidence>
<accession>A0A645B6Y5</accession>
<dbReference type="SUPFAM" id="SSF53187">
    <property type="entry name" value="Zn-dependent exopeptidases"/>
    <property type="match status" value="1"/>
</dbReference>
<evidence type="ECO:0000256" key="1">
    <source>
        <dbReference type="ARBA" id="ARBA00001947"/>
    </source>
</evidence>
<dbReference type="EMBL" id="VSSQ01017022">
    <property type="protein sequence ID" value="MPM58913.1"/>
    <property type="molecule type" value="Genomic_DNA"/>
</dbReference>
<dbReference type="Gene3D" id="3.40.630.10">
    <property type="entry name" value="Zn peptidases"/>
    <property type="match status" value="1"/>
</dbReference>
<comment type="similarity">
    <text evidence="2">Belongs to the peptidase M14 family.</text>
</comment>
<reference evidence="8" key="1">
    <citation type="submission" date="2019-08" db="EMBL/GenBank/DDBJ databases">
        <authorList>
            <person name="Kucharzyk K."/>
            <person name="Murdoch R.W."/>
            <person name="Higgins S."/>
            <person name="Loffler F."/>
        </authorList>
    </citation>
    <scope>NUCLEOTIDE SEQUENCE</scope>
</reference>
<keyword evidence="3" id="KW-0645">Protease</keyword>
<keyword evidence="5" id="KW-0862">Zinc</keyword>
<dbReference type="GO" id="GO:0006508">
    <property type="term" value="P:proteolysis"/>
    <property type="evidence" value="ECO:0007669"/>
    <property type="project" value="UniProtKB-KW"/>
</dbReference>
<dbReference type="AlphaFoldDB" id="A0A645B6Y5"/>
<dbReference type="CDD" id="cd06905">
    <property type="entry name" value="M14-like"/>
    <property type="match status" value="1"/>
</dbReference>
<dbReference type="PANTHER" id="PTHR11705:SF143">
    <property type="entry name" value="SLL0236 PROTEIN"/>
    <property type="match status" value="1"/>
</dbReference>
<dbReference type="PROSITE" id="PS52035">
    <property type="entry name" value="PEPTIDASE_M14"/>
    <property type="match status" value="1"/>
</dbReference>
<evidence type="ECO:0000256" key="2">
    <source>
        <dbReference type="ARBA" id="ARBA00005988"/>
    </source>
</evidence>
<dbReference type="PANTHER" id="PTHR11705">
    <property type="entry name" value="PROTEASE FAMILY M14 CARBOXYPEPTIDASE A,B"/>
    <property type="match status" value="1"/>
</dbReference>
<dbReference type="InterPro" id="IPR000834">
    <property type="entry name" value="Peptidase_M14"/>
</dbReference>
<dbReference type="GO" id="GO:0005615">
    <property type="term" value="C:extracellular space"/>
    <property type="evidence" value="ECO:0007669"/>
    <property type="project" value="TreeGrafter"/>
</dbReference>
<dbReference type="GO" id="GO:0008270">
    <property type="term" value="F:zinc ion binding"/>
    <property type="evidence" value="ECO:0007669"/>
    <property type="project" value="InterPro"/>
</dbReference>
<dbReference type="Pfam" id="PF00246">
    <property type="entry name" value="Peptidase_M14"/>
    <property type="match status" value="2"/>
</dbReference>
<gene>
    <name evidence="8" type="ORF">SDC9_105746</name>
</gene>
<dbReference type="PRINTS" id="PR00765">
    <property type="entry name" value="CRBOXYPTASEA"/>
</dbReference>
<evidence type="ECO:0000256" key="6">
    <source>
        <dbReference type="ARBA" id="ARBA00023049"/>
    </source>
</evidence>